<dbReference type="EMBL" id="JBEPMK010000004">
    <property type="protein sequence ID" value="MET3644589.1"/>
    <property type="molecule type" value="Genomic_DNA"/>
</dbReference>
<keyword evidence="1" id="KW-0472">Membrane</keyword>
<dbReference type="RefSeq" id="WP_253365279.1">
    <property type="nucleotide sequence ID" value="NZ_JALJXU010000005.1"/>
</dbReference>
<feature type="transmembrane region" description="Helical" evidence="1">
    <location>
        <begin position="113"/>
        <end position="132"/>
    </location>
</feature>
<dbReference type="InterPro" id="IPR021697">
    <property type="entry name" value="DUF3278"/>
</dbReference>
<keyword evidence="3" id="KW-1185">Reference proteome</keyword>
<feature type="transmembrane region" description="Helical" evidence="1">
    <location>
        <begin position="144"/>
        <end position="165"/>
    </location>
</feature>
<organism evidence="2 3">
    <name type="scientific">Streptococcus gallinaceus</name>
    <dbReference type="NCBI Taxonomy" id="165758"/>
    <lineage>
        <taxon>Bacteria</taxon>
        <taxon>Bacillati</taxon>
        <taxon>Bacillota</taxon>
        <taxon>Bacilli</taxon>
        <taxon>Lactobacillales</taxon>
        <taxon>Streptococcaceae</taxon>
        <taxon>Streptococcus</taxon>
    </lineage>
</organism>
<accession>A0ABV2JKX5</accession>
<evidence type="ECO:0000313" key="3">
    <source>
        <dbReference type="Proteomes" id="UP001549055"/>
    </source>
</evidence>
<dbReference type="Pfam" id="PF11683">
    <property type="entry name" value="DUF3278"/>
    <property type="match status" value="1"/>
</dbReference>
<evidence type="ECO:0008006" key="4">
    <source>
        <dbReference type="Google" id="ProtNLM"/>
    </source>
</evidence>
<keyword evidence="1" id="KW-0812">Transmembrane</keyword>
<protein>
    <recommendedName>
        <fullName evidence="4">DUF3278 domain-containing protein</fullName>
    </recommendedName>
</protein>
<proteinExistence type="predicted"/>
<evidence type="ECO:0000313" key="2">
    <source>
        <dbReference type="EMBL" id="MET3644589.1"/>
    </source>
</evidence>
<reference evidence="2 3" key="1">
    <citation type="submission" date="2024-06" db="EMBL/GenBank/DDBJ databases">
        <title>Genomic Encyclopedia of Type Strains, Phase IV (KMG-IV): sequencing the most valuable type-strain genomes for metagenomic binning, comparative biology and taxonomic classification.</title>
        <authorList>
            <person name="Goeker M."/>
        </authorList>
    </citation>
    <scope>NUCLEOTIDE SEQUENCE [LARGE SCALE GENOMIC DNA]</scope>
    <source>
        <strain evidence="2 3">DSM 15349</strain>
    </source>
</reference>
<feature type="transmembrane region" description="Helical" evidence="1">
    <location>
        <begin position="64"/>
        <end position="83"/>
    </location>
</feature>
<evidence type="ECO:0000256" key="1">
    <source>
        <dbReference type="SAM" id="Phobius"/>
    </source>
</evidence>
<dbReference type="Proteomes" id="UP001549055">
    <property type="component" value="Unassembled WGS sequence"/>
</dbReference>
<comment type="caution">
    <text evidence="2">The sequence shown here is derived from an EMBL/GenBank/DDBJ whole genome shotgun (WGS) entry which is preliminary data.</text>
</comment>
<name>A0ABV2JKX5_9STRE</name>
<gene>
    <name evidence="2" type="ORF">ABID27_001216</name>
</gene>
<keyword evidence="1" id="KW-1133">Transmembrane helix</keyword>
<feature type="transmembrane region" description="Helical" evidence="1">
    <location>
        <begin position="35"/>
        <end position="58"/>
    </location>
</feature>
<sequence>MKKETVTEKMIKHFYGITGPMDEYKRREADRIGNICFIYLTWLILIGNVIALFLSIKFPKFTAIAYPIFLMFGLFIIFFYVMLKVDASNLTTIDEEELTPSEQKKMKNGGLKAGLFFGFFMYLFSAFQVSWSENKDFLSLLLRPLNIIIGIIMGILFGLIMSLIVQARKFK</sequence>